<reference evidence="2 3" key="1">
    <citation type="submission" date="2021-08" db="EMBL/GenBank/DDBJ databases">
        <title>Draft Genome Sequence of Phanerochaete sordida strain YK-624.</title>
        <authorList>
            <person name="Mori T."/>
            <person name="Dohra H."/>
            <person name="Suzuki T."/>
            <person name="Kawagishi H."/>
            <person name="Hirai H."/>
        </authorList>
    </citation>
    <scope>NUCLEOTIDE SEQUENCE [LARGE SCALE GENOMIC DNA]</scope>
    <source>
        <strain evidence="2 3">YK-624</strain>
    </source>
</reference>
<feature type="region of interest" description="Disordered" evidence="1">
    <location>
        <begin position="1"/>
        <end position="113"/>
    </location>
</feature>
<evidence type="ECO:0000313" key="2">
    <source>
        <dbReference type="EMBL" id="GJE91995.1"/>
    </source>
</evidence>
<sequence>MELSLHRHPGRQHEGQRRHRRPAVRLLGPGVGRAHAVQRGAPRGRRRGDDDVRRERARGRRGGRAGPPQHRRRPQAGLPQGRVRRGPEDRLQGDGRPHCDACRRMGGVREEPQ</sequence>
<keyword evidence="3" id="KW-1185">Reference proteome</keyword>
<dbReference type="Proteomes" id="UP000703269">
    <property type="component" value="Unassembled WGS sequence"/>
</dbReference>
<protein>
    <submittedName>
        <fullName evidence="2">Uncharacterized protein</fullName>
    </submittedName>
</protein>
<feature type="compositionally biased region" description="Basic residues" evidence="1">
    <location>
        <begin position="55"/>
        <end position="74"/>
    </location>
</feature>
<accession>A0A9P3GDW2</accession>
<feature type="compositionally biased region" description="Basic residues" evidence="1">
    <location>
        <begin position="1"/>
        <end position="23"/>
    </location>
</feature>
<evidence type="ECO:0000256" key="1">
    <source>
        <dbReference type="SAM" id="MobiDB-lite"/>
    </source>
</evidence>
<proteinExistence type="predicted"/>
<name>A0A9P3GDW2_9APHY</name>
<dbReference type="EMBL" id="BPQB01000024">
    <property type="protein sequence ID" value="GJE91995.1"/>
    <property type="molecule type" value="Genomic_DNA"/>
</dbReference>
<feature type="compositionally biased region" description="Basic and acidic residues" evidence="1">
    <location>
        <begin position="85"/>
        <end position="113"/>
    </location>
</feature>
<organism evidence="2 3">
    <name type="scientific">Phanerochaete sordida</name>
    <dbReference type="NCBI Taxonomy" id="48140"/>
    <lineage>
        <taxon>Eukaryota</taxon>
        <taxon>Fungi</taxon>
        <taxon>Dikarya</taxon>
        <taxon>Basidiomycota</taxon>
        <taxon>Agaricomycotina</taxon>
        <taxon>Agaricomycetes</taxon>
        <taxon>Polyporales</taxon>
        <taxon>Phanerochaetaceae</taxon>
        <taxon>Phanerochaete</taxon>
    </lineage>
</organism>
<gene>
    <name evidence="2" type="ORF">PsYK624_081480</name>
</gene>
<dbReference type="AlphaFoldDB" id="A0A9P3GDW2"/>
<evidence type="ECO:0000313" key="3">
    <source>
        <dbReference type="Proteomes" id="UP000703269"/>
    </source>
</evidence>
<comment type="caution">
    <text evidence="2">The sequence shown here is derived from an EMBL/GenBank/DDBJ whole genome shotgun (WGS) entry which is preliminary data.</text>
</comment>